<sequence length="1175" mass="134857">YIPTTTTRLVLIGLLRPDRFSLIQGVYRNSDSHNQVISAAAAQSVAQRSSFQHRGRHFMSPKRLLSVVGGQAVKKIRRLSRSRPVWMVRNESGGGEGVPEPPPLPPGDVEYILEPSPPPPSPPLPPPPVTIPSCQLLSTPTKSPYDKKEYRVIQLENGLRALLISDMGRLDSSPEEEDESDDEEDSGSEEEEDEECGGTEEEEEEEDDNEEDMEGTNFGKSGGDSTKYLAAASLTVGMGSFEDPPEIPGLMHFLEHMVFMGSEKYPKENAFDYYIKKHGGHDNAHTDMEHTTFYFEVQERHLHEGLHRFAEFFISPLMKQEAMTREREAVHSEFQMALPDDEYRIQQLFGSLALEDHPMSKFTWGNESTLNTGIPDEELHKKLHELRLKYYSAHYMTLAVQARMTLDCLQEYVCSIFSQIPNNGIEKPTYSHLEFPFPLVTLHRLYRVVPTKEYHCLEITWALPSFLKYYHTKPLHYVSHLIGHEGRGSILSYLKKRVWAVGLFSGNDESGFEHNSTYAAMSVSIELTDEGFKNVDKVLCVVFQYIDMIQKAGPLEKIFREIQQMEQLNFDYAEELTTIENVENLSESMQFFPPVDYLTGDTLMTDYNPQILKECLDSLIPENCNIIISSKTFDDQNLCQLTEKWFGTKYSVEDIPKEWEEQWANLPSNTELHIPAPNHFIPNNFDLLTPEKEVPEYPEKLCQDECGELWFRQDQKFKLPRSYCYVYLITELPLQSPRLAALLDLYLNLFEQQVMEDAYPASMAQYQYSIKATEQGLVIKMNGFNQKLSQLLDLLLHHMESFENNLNEETFQGIRQQQMKSYHNAILKPCIVRKDIRLSVIQEVHWTSHQKLLEIKTVTSKDLLEEFVSKLFPSCHLRMLVQGNTTASQAIDMYKMVKARKGELLSLEKYPLSKLRTLELLNGSWVARVNGCNPADTNSSVINYYQYKEGSLMLEVLLEFIHMVMDEPVFDILRTREQLGYHVFCTNHITFGILGLSLTVNSQANKFSVAHVDERIEAFLQKFVDIVKNMMASELSELKETLTSMKQTIDLTLSEEVERNWNEIVNEEYIFNRLKRQIELIKDITHKSVIECVQDIISSKDNPGYKKLSVQVVGASKPEDGTPPSLENLLGQSNVVQLLGPNEDDSDRNFPPDHFITDIASYKKQLKLYPITKIC</sequence>
<evidence type="ECO:0000259" key="8">
    <source>
        <dbReference type="Pfam" id="PF00675"/>
    </source>
</evidence>
<dbReference type="Pfam" id="PF16187">
    <property type="entry name" value="Peptidase_M16_M"/>
    <property type="match status" value="1"/>
</dbReference>
<dbReference type="SUPFAM" id="SSF63411">
    <property type="entry name" value="LuxS/MPP-like metallohydrolase"/>
    <property type="match status" value="4"/>
</dbReference>
<dbReference type="PANTHER" id="PTHR43690">
    <property type="entry name" value="NARDILYSIN"/>
    <property type="match status" value="1"/>
</dbReference>
<feature type="region of interest" description="Disordered" evidence="7">
    <location>
        <begin position="168"/>
        <end position="224"/>
    </location>
</feature>
<accession>A0AAW0WRZ0</accession>
<keyword evidence="4" id="KW-0378">Hydrolase</keyword>
<feature type="domain" description="Coenzyme PQQ synthesis protein F-like C-terminal lobe" evidence="11">
    <location>
        <begin position="963"/>
        <end position="1061"/>
    </location>
</feature>
<feature type="compositionally biased region" description="Acidic residues" evidence="7">
    <location>
        <begin position="173"/>
        <end position="214"/>
    </location>
</feature>
<evidence type="ECO:0000313" key="12">
    <source>
        <dbReference type="EMBL" id="KAK8728639.1"/>
    </source>
</evidence>
<reference evidence="12 13" key="1">
    <citation type="journal article" date="2024" name="BMC Genomics">
        <title>Genome assembly of redclaw crayfish (Cherax quadricarinatus) provides insights into its immune adaptation and hypoxia tolerance.</title>
        <authorList>
            <person name="Liu Z."/>
            <person name="Zheng J."/>
            <person name="Li H."/>
            <person name="Fang K."/>
            <person name="Wang S."/>
            <person name="He J."/>
            <person name="Zhou D."/>
            <person name="Weng S."/>
            <person name="Chi M."/>
            <person name="Gu Z."/>
            <person name="He J."/>
            <person name="Li F."/>
            <person name="Wang M."/>
        </authorList>
    </citation>
    <scope>NUCLEOTIDE SEQUENCE [LARGE SCALE GENOMIC DNA]</scope>
    <source>
        <strain evidence="12">ZL_2023a</strain>
    </source>
</reference>
<gene>
    <name evidence="12" type="ORF">OTU49_009065</name>
</gene>
<dbReference type="InterPro" id="IPR011765">
    <property type="entry name" value="Pept_M16_N"/>
</dbReference>
<evidence type="ECO:0000259" key="10">
    <source>
        <dbReference type="Pfam" id="PF16187"/>
    </source>
</evidence>
<dbReference type="EMBL" id="JARKIK010000071">
    <property type="protein sequence ID" value="KAK8728639.1"/>
    <property type="molecule type" value="Genomic_DNA"/>
</dbReference>
<feature type="domain" description="Peptidase M16 N-terminal" evidence="8">
    <location>
        <begin position="226"/>
        <end position="352"/>
    </location>
</feature>
<dbReference type="GO" id="GO:0008237">
    <property type="term" value="F:metallopeptidase activity"/>
    <property type="evidence" value="ECO:0007669"/>
    <property type="project" value="UniProtKB-KW"/>
</dbReference>
<dbReference type="InterPro" id="IPR011249">
    <property type="entry name" value="Metalloenz_LuxS/M16"/>
</dbReference>
<dbReference type="AlphaFoldDB" id="A0AAW0WRZ0"/>
<keyword evidence="2" id="KW-0645">Protease</keyword>
<evidence type="ECO:0000256" key="3">
    <source>
        <dbReference type="ARBA" id="ARBA00022723"/>
    </source>
</evidence>
<organism evidence="12 13">
    <name type="scientific">Cherax quadricarinatus</name>
    <name type="common">Australian red claw crayfish</name>
    <dbReference type="NCBI Taxonomy" id="27406"/>
    <lineage>
        <taxon>Eukaryota</taxon>
        <taxon>Metazoa</taxon>
        <taxon>Ecdysozoa</taxon>
        <taxon>Arthropoda</taxon>
        <taxon>Crustacea</taxon>
        <taxon>Multicrustacea</taxon>
        <taxon>Malacostraca</taxon>
        <taxon>Eumalacostraca</taxon>
        <taxon>Eucarida</taxon>
        <taxon>Decapoda</taxon>
        <taxon>Pleocyemata</taxon>
        <taxon>Astacidea</taxon>
        <taxon>Parastacoidea</taxon>
        <taxon>Parastacidae</taxon>
        <taxon>Cherax</taxon>
    </lineage>
</organism>
<dbReference type="Proteomes" id="UP001445076">
    <property type="component" value="Unassembled WGS sequence"/>
</dbReference>
<dbReference type="PANTHER" id="PTHR43690:SF18">
    <property type="entry name" value="INSULIN-DEGRADING ENZYME-RELATED"/>
    <property type="match status" value="1"/>
</dbReference>
<evidence type="ECO:0000259" key="11">
    <source>
        <dbReference type="Pfam" id="PF22456"/>
    </source>
</evidence>
<protein>
    <recommendedName>
        <fullName evidence="14">Nardilysin</fullName>
    </recommendedName>
</protein>
<evidence type="ECO:0000256" key="7">
    <source>
        <dbReference type="SAM" id="MobiDB-lite"/>
    </source>
</evidence>
<dbReference type="Pfam" id="PF00675">
    <property type="entry name" value="Peptidase_M16"/>
    <property type="match status" value="1"/>
</dbReference>
<feature type="domain" description="Peptidase M16 middle/third" evidence="10">
    <location>
        <begin position="570"/>
        <end position="852"/>
    </location>
</feature>
<feature type="compositionally biased region" description="Polar residues" evidence="7">
    <location>
        <begin position="132"/>
        <end position="142"/>
    </location>
</feature>
<feature type="non-terminal residue" evidence="12">
    <location>
        <position position="1"/>
    </location>
</feature>
<dbReference type="InterPro" id="IPR032632">
    <property type="entry name" value="Peptidase_M16_M"/>
</dbReference>
<dbReference type="GO" id="GO:0046872">
    <property type="term" value="F:metal ion binding"/>
    <property type="evidence" value="ECO:0007669"/>
    <property type="project" value="UniProtKB-KW"/>
</dbReference>
<feature type="domain" description="Peptidase M16 C-terminal" evidence="9">
    <location>
        <begin position="381"/>
        <end position="564"/>
    </location>
</feature>
<evidence type="ECO:0000256" key="1">
    <source>
        <dbReference type="ARBA" id="ARBA00007261"/>
    </source>
</evidence>
<name>A0AAW0WRZ0_CHEQU</name>
<evidence type="ECO:0000259" key="9">
    <source>
        <dbReference type="Pfam" id="PF05193"/>
    </source>
</evidence>
<dbReference type="Pfam" id="PF05193">
    <property type="entry name" value="Peptidase_M16_C"/>
    <property type="match status" value="1"/>
</dbReference>
<dbReference type="GO" id="GO:0006508">
    <property type="term" value="P:proteolysis"/>
    <property type="evidence" value="ECO:0007669"/>
    <property type="project" value="UniProtKB-KW"/>
</dbReference>
<dbReference type="Gene3D" id="3.30.830.10">
    <property type="entry name" value="Metalloenzyme, LuxS/M16 peptidase-like"/>
    <property type="match status" value="4"/>
</dbReference>
<evidence type="ECO:0000313" key="13">
    <source>
        <dbReference type="Proteomes" id="UP001445076"/>
    </source>
</evidence>
<comment type="similarity">
    <text evidence="1">Belongs to the peptidase M16 family.</text>
</comment>
<evidence type="ECO:0000256" key="4">
    <source>
        <dbReference type="ARBA" id="ARBA00022801"/>
    </source>
</evidence>
<comment type="caution">
    <text evidence="12">The sequence shown here is derived from an EMBL/GenBank/DDBJ whole genome shotgun (WGS) entry which is preliminary data.</text>
</comment>
<keyword evidence="3" id="KW-0479">Metal-binding</keyword>
<keyword evidence="5" id="KW-0862">Zinc</keyword>
<dbReference type="FunFam" id="3.30.830.10:FF:000005">
    <property type="entry name" value="nardilysin isoform X1"/>
    <property type="match status" value="1"/>
</dbReference>
<dbReference type="InterPro" id="IPR007863">
    <property type="entry name" value="Peptidase_M16_C"/>
</dbReference>
<evidence type="ECO:0008006" key="14">
    <source>
        <dbReference type="Google" id="ProtNLM"/>
    </source>
</evidence>
<dbReference type="InterPro" id="IPR054734">
    <property type="entry name" value="PqqF-like_C_4"/>
</dbReference>
<proteinExistence type="inferred from homology"/>
<dbReference type="InterPro" id="IPR050626">
    <property type="entry name" value="Peptidase_M16"/>
</dbReference>
<keyword evidence="6" id="KW-0482">Metalloprotease</keyword>
<evidence type="ECO:0000256" key="5">
    <source>
        <dbReference type="ARBA" id="ARBA00022833"/>
    </source>
</evidence>
<feature type="compositionally biased region" description="Pro residues" evidence="7">
    <location>
        <begin position="115"/>
        <end position="130"/>
    </location>
</feature>
<keyword evidence="13" id="KW-1185">Reference proteome</keyword>
<evidence type="ECO:0000256" key="6">
    <source>
        <dbReference type="ARBA" id="ARBA00023049"/>
    </source>
</evidence>
<evidence type="ECO:0000256" key="2">
    <source>
        <dbReference type="ARBA" id="ARBA00022670"/>
    </source>
</evidence>
<dbReference type="Pfam" id="PF22456">
    <property type="entry name" value="PqqF-like_C_4"/>
    <property type="match status" value="1"/>
</dbReference>
<feature type="region of interest" description="Disordered" evidence="7">
    <location>
        <begin position="87"/>
        <end position="145"/>
    </location>
</feature>